<evidence type="ECO:0000256" key="1">
    <source>
        <dbReference type="SAM" id="Phobius"/>
    </source>
</evidence>
<evidence type="ECO:0000313" key="2">
    <source>
        <dbReference type="Proteomes" id="UP000087171"/>
    </source>
</evidence>
<dbReference type="OrthoDB" id="1936969at2759"/>
<dbReference type="GeneID" id="101514874"/>
<keyword evidence="1" id="KW-1133">Transmembrane helix</keyword>
<dbReference type="Proteomes" id="UP000087171">
    <property type="component" value="Unplaced"/>
</dbReference>
<accession>A0A1S2Z2S5</accession>
<dbReference type="PANTHER" id="PTHR34291">
    <property type="entry name" value="HYDROXYPROLINE-RICH GLYCOPROTEIN FAMILY PROTEIN"/>
    <property type="match status" value="1"/>
</dbReference>
<reference evidence="3" key="1">
    <citation type="submission" date="2025-08" db="UniProtKB">
        <authorList>
            <consortium name="RefSeq"/>
        </authorList>
    </citation>
    <scope>IDENTIFICATION</scope>
    <source>
        <tissue evidence="3">Etiolated seedlings</tissue>
    </source>
</reference>
<keyword evidence="2" id="KW-1185">Reference proteome</keyword>
<dbReference type="RefSeq" id="XP_004513989.1">
    <property type="nucleotide sequence ID" value="XM_004513932.3"/>
</dbReference>
<keyword evidence="1" id="KW-0812">Transmembrane</keyword>
<feature type="transmembrane region" description="Helical" evidence="1">
    <location>
        <begin position="20"/>
        <end position="43"/>
    </location>
</feature>
<dbReference type="eggNOG" id="ENOG502ST56">
    <property type="taxonomic scope" value="Eukaryota"/>
</dbReference>
<dbReference type="PANTHER" id="PTHR34291:SF4">
    <property type="entry name" value="PROTEIN, PUTATIVE-RELATED"/>
    <property type="match status" value="1"/>
</dbReference>
<dbReference type="AlphaFoldDB" id="A0A1S2Z2S5"/>
<dbReference type="PaxDb" id="3827-XP_004513989.1"/>
<evidence type="ECO:0000313" key="3">
    <source>
        <dbReference type="RefSeq" id="XP_004513989.1"/>
    </source>
</evidence>
<gene>
    <name evidence="3" type="primary">LOC101514874</name>
</gene>
<keyword evidence="1" id="KW-0472">Membrane</keyword>
<organism evidence="2 3">
    <name type="scientific">Cicer arietinum</name>
    <name type="common">Chickpea</name>
    <name type="synonym">Garbanzo</name>
    <dbReference type="NCBI Taxonomy" id="3827"/>
    <lineage>
        <taxon>Eukaryota</taxon>
        <taxon>Viridiplantae</taxon>
        <taxon>Streptophyta</taxon>
        <taxon>Embryophyta</taxon>
        <taxon>Tracheophyta</taxon>
        <taxon>Spermatophyta</taxon>
        <taxon>Magnoliopsida</taxon>
        <taxon>eudicotyledons</taxon>
        <taxon>Gunneridae</taxon>
        <taxon>Pentapetalae</taxon>
        <taxon>rosids</taxon>
        <taxon>fabids</taxon>
        <taxon>Fabales</taxon>
        <taxon>Fabaceae</taxon>
        <taxon>Papilionoideae</taxon>
        <taxon>50 kb inversion clade</taxon>
        <taxon>NPAAA clade</taxon>
        <taxon>Hologalegina</taxon>
        <taxon>IRL clade</taxon>
        <taxon>Cicereae</taxon>
        <taxon>Cicer</taxon>
    </lineage>
</organism>
<protein>
    <submittedName>
        <fullName evidence="3">Uncharacterized protein At5g65660-like</fullName>
    </submittedName>
</protein>
<dbReference type="KEGG" id="cam:101514874"/>
<name>A0A1S2Z2S5_CICAR</name>
<proteinExistence type="predicted"/>
<sequence length="135" mass="14929">MELQDTAASRIASRITIGLPLGLALLFACLLFICVLFCCFLHWKKIKFLFPSSSGVINHQAQIQADLTSSPQKPTFPIVMMKQSYAESLPVMMPGDEIPKFIAMACPCKPPTDESITIHVHKAEDTNDFCTHNSS</sequence>
<dbReference type="InterPro" id="IPR037699">
    <property type="entry name" value="At5g65660-like"/>
</dbReference>
<dbReference type="STRING" id="3827.A0A1S2Z2S5"/>